<feature type="region of interest" description="Disordered" evidence="2">
    <location>
        <begin position="41"/>
        <end position="65"/>
    </location>
</feature>
<accession>A0A2W5EEF6</accession>
<evidence type="ECO:0000313" key="5">
    <source>
        <dbReference type="EMBL" id="PZP41398.1"/>
    </source>
</evidence>
<dbReference type="GO" id="GO:0016020">
    <property type="term" value="C:membrane"/>
    <property type="evidence" value="ECO:0007669"/>
    <property type="project" value="UniProtKB-UniRule"/>
</dbReference>
<evidence type="ECO:0000256" key="1">
    <source>
        <dbReference type="PROSITE-ProRule" id="PRU00473"/>
    </source>
</evidence>
<reference evidence="5 6" key="1">
    <citation type="submission" date="2017-11" db="EMBL/GenBank/DDBJ databases">
        <title>Infants hospitalized years apart are colonized by the same room-sourced microbial strains.</title>
        <authorList>
            <person name="Brooks B."/>
            <person name="Olm M.R."/>
            <person name="Firek B.A."/>
            <person name="Baker R."/>
            <person name="Thomas B.C."/>
            <person name="Morowitz M.J."/>
            <person name="Banfield J.F."/>
        </authorList>
    </citation>
    <scope>NUCLEOTIDE SEQUENCE [LARGE SCALE GENOMIC DNA]</scope>
    <source>
        <strain evidence="5">S2_009_000_R2_76</strain>
    </source>
</reference>
<evidence type="ECO:0000256" key="2">
    <source>
        <dbReference type="SAM" id="MobiDB-lite"/>
    </source>
</evidence>
<dbReference type="InterPro" id="IPR036737">
    <property type="entry name" value="OmpA-like_sf"/>
</dbReference>
<dbReference type="PROSITE" id="PS51123">
    <property type="entry name" value="OMPA_2"/>
    <property type="match status" value="1"/>
</dbReference>
<keyword evidence="3" id="KW-1133">Transmembrane helix</keyword>
<dbReference type="Proteomes" id="UP000249645">
    <property type="component" value="Unassembled WGS sequence"/>
</dbReference>
<feature type="domain" description="OmpA-like" evidence="4">
    <location>
        <begin position="115"/>
        <end position="168"/>
    </location>
</feature>
<dbReference type="SUPFAM" id="SSF103088">
    <property type="entry name" value="OmpA-like"/>
    <property type="match status" value="1"/>
</dbReference>
<protein>
    <recommendedName>
        <fullName evidence="4">OmpA-like domain-containing protein</fullName>
    </recommendedName>
</protein>
<proteinExistence type="predicted"/>
<dbReference type="Gene3D" id="3.30.1330.60">
    <property type="entry name" value="OmpA-like domain"/>
    <property type="match status" value="1"/>
</dbReference>
<evidence type="ECO:0000313" key="6">
    <source>
        <dbReference type="Proteomes" id="UP000249645"/>
    </source>
</evidence>
<dbReference type="AlphaFoldDB" id="A0A2W5EEF6"/>
<gene>
    <name evidence="5" type="ORF">DI598_18280</name>
</gene>
<comment type="caution">
    <text evidence="5">The sequence shown here is derived from an EMBL/GenBank/DDBJ whole genome shotgun (WGS) entry which is preliminary data.</text>
</comment>
<dbReference type="InterPro" id="IPR006665">
    <property type="entry name" value="OmpA-like"/>
</dbReference>
<evidence type="ECO:0000259" key="4">
    <source>
        <dbReference type="PROSITE" id="PS51123"/>
    </source>
</evidence>
<feature type="compositionally biased region" description="Basic and acidic residues" evidence="2">
    <location>
        <begin position="45"/>
        <end position="55"/>
    </location>
</feature>
<organism evidence="5 6">
    <name type="scientific">Pseudopedobacter saltans</name>
    <dbReference type="NCBI Taxonomy" id="151895"/>
    <lineage>
        <taxon>Bacteria</taxon>
        <taxon>Pseudomonadati</taxon>
        <taxon>Bacteroidota</taxon>
        <taxon>Sphingobacteriia</taxon>
        <taxon>Sphingobacteriales</taxon>
        <taxon>Sphingobacteriaceae</taxon>
        <taxon>Pseudopedobacter</taxon>
    </lineage>
</organism>
<keyword evidence="1 3" id="KW-0472">Membrane</keyword>
<name>A0A2W5EEF6_9SPHI</name>
<dbReference type="EMBL" id="QFOI01000522">
    <property type="protein sequence ID" value="PZP41398.1"/>
    <property type="molecule type" value="Genomic_DNA"/>
</dbReference>
<keyword evidence="3" id="KW-0812">Transmembrane</keyword>
<evidence type="ECO:0000256" key="3">
    <source>
        <dbReference type="SAM" id="Phobius"/>
    </source>
</evidence>
<sequence>MHHEEDYQEKNNTRTILPEVIVLSLIALLFAYGCQYKGNNPAGGHGEKQEEHTEESSTSAVQPKGSLDSAGNFIYDEGTLTALVLGKDTLHVGEFSTEYKLYNFLSDTTATLDTVAGNWFDFTNVRFNTGSSVITDSSYNQLNNLVTIIKFFPKAQFKIGGYTDNTGD</sequence>
<feature type="non-terminal residue" evidence="5">
    <location>
        <position position="168"/>
    </location>
</feature>
<feature type="transmembrane region" description="Helical" evidence="3">
    <location>
        <begin position="16"/>
        <end position="34"/>
    </location>
</feature>